<organism evidence="1 2">
    <name type="scientific">Chryseobacterium lacus</name>
    <dbReference type="NCBI Taxonomy" id="2058346"/>
    <lineage>
        <taxon>Bacteria</taxon>
        <taxon>Pseudomonadati</taxon>
        <taxon>Bacteroidota</taxon>
        <taxon>Flavobacteriia</taxon>
        <taxon>Flavobacteriales</taxon>
        <taxon>Weeksellaceae</taxon>
        <taxon>Chryseobacterium group</taxon>
        <taxon>Chryseobacterium</taxon>
    </lineage>
</organism>
<dbReference type="Proteomes" id="UP000252172">
    <property type="component" value="Unassembled WGS sequence"/>
</dbReference>
<dbReference type="AlphaFoldDB" id="A0A368MXP9"/>
<keyword evidence="2" id="KW-1185">Reference proteome</keyword>
<protein>
    <submittedName>
        <fullName evidence="1">DUF1643 domain-containing protein</fullName>
    </submittedName>
</protein>
<comment type="caution">
    <text evidence="1">The sequence shown here is derived from an EMBL/GenBank/DDBJ whole genome shotgun (WGS) entry which is preliminary data.</text>
</comment>
<dbReference type="EMBL" id="QPIE01000010">
    <property type="protein sequence ID" value="RCU42115.1"/>
    <property type="molecule type" value="Genomic_DNA"/>
</dbReference>
<gene>
    <name evidence="1" type="ORF">DQ356_10985</name>
</gene>
<proteinExistence type="predicted"/>
<sequence length="174" mass="20312">MNYTINIYETDSENTARFILGNKLEKPLFVVGLNPSTANEKVPDPTIRKVMGFAERKGFDSFVMLNLYPQRATNPNDLHQDIDNNLLSENLKYISNLLENEQEFVMLASWSEKVKLRKYFGECIKSIHSITKKPNVSWVKLGELTKRGHPRHPLYSRYNLEFTDFDFDNYISKL</sequence>
<evidence type="ECO:0000313" key="2">
    <source>
        <dbReference type="Proteomes" id="UP000252172"/>
    </source>
</evidence>
<evidence type="ECO:0000313" key="1">
    <source>
        <dbReference type="EMBL" id="RCU42115.1"/>
    </source>
</evidence>
<dbReference type="InterPro" id="IPR012441">
    <property type="entry name" value="DUF1643"/>
</dbReference>
<accession>A0A368MXP9</accession>
<dbReference type="Pfam" id="PF07799">
    <property type="entry name" value="DUF1643"/>
    <property type="match status" value="1"/>
</dbReference>
<name>A0A368MXP9_9FLAO</name>
<dbReference type="RefSeq" id="WP_114304551.1">
    <property type="nucleotide sequence ID" value="NZ_QPIE01000010.1"/>
</dbReference>
<reference evidence="1 2" key="1">
    <citation type="submission" date="2018-07" db="EMBL/GenBank/DDBJ databases">
        <title>Chryseobacterium lacus sp. nov., isolated from lake water.</title>
        <authorList>
            <person name="Li C.-M."/>
        </authorList>
    </citation>
    <scope>NUCLEOTIDE SEQUENCE [LARGE SCALE GENOMIC DNA]</scope>
    <source>
        <strain evidence="1 2">YLOS41</strain>
    </source>
</reference>
<dbReference type="OrthoDB" id="9807577at2"/>